<reference evidence="1" key="1">
    <citation type="submission" date="2021-05" db="EMBL/GenBank/DDBJ databases">
        <authorList>
            <person name="Alioto T."/>
            <person name="Alioto T."/>
            <person name="Gomez Garrido J."/>
        </authorList>
    </citation>
    <scope>NUCLEOTIDE SEQUENCE</scope>
</reference>
<name>A0A8D8N2E9_CULPI</name>
<proteinExistence type="predicted"/>
<dbReference type="AlphaFoldDB" id="A0A8D8N2E9"/>
<dbReference type="EMBL" id="HBUE01348218">
    <property type="protein sequence ID" value="CAG6601793.1"/>
    <property type="molecule type" value="Transcribed_RNA"/>
</dbReference>
<evidence type="ECO:0000313" key="1">
    <source>
        <dbReference type="EMBL" id="CAG6549519.1"/>
    </source>
</evidence>
<dbReference type="EMBL" id="HBUE01241169">
    <property type="protein sequence ID" value="CAG6549519.1"/>
    <property type="molecule type" value="Transcribed_RNA"/>
</dbReference>
<sequence length="140" mass="15507">MKVAFLLNSDSPPGCTYNSEMAWPNSTLERIGLGGRFRIADRVRSTPATLAAFSSIVGISRRNLNFSFRRRCRKTPDCNWEMHTWLGRRQHRTSSGALASLGVDRPLPSQSFHRLPTCIVPVSTVKSSVGPVIMPKSFSG</sequence>
<protein>
    <submittedName>
        <fullName evidence="1">(northern house mosquito) hypothetical protein</fullName>
    </submittedName>
</protein>
<organism evidence="1">
    <name type="scientific">Culex pipiens</name>
    <name type="common">House mosquito</name>
    <dbReference type="NCBI Taxonomy" id="7175"/>
    <lineage>
        <taxon>Eukaryota</taxon>
        <taxon>Metazoa</taxon>
        <taxon>Ecdysozoa</taxon>
        <taxon>Arthropoda</taxon>
        <taxon>Hexapoda</taxon>
        <taxon>Insecta</taxon>
        <taxon>Pterygota</taxon>
        <taxon>Neoptera</taxon>
        <taxon>Endopterygota</taxon>
        <taxon>Diptera</taxon>
        <taxon>Nematocera</taxon>
        <taxon>Culicoidea</taxon>
        <taxon>Culicidae</taxon>
        <taxon>Culicinae</taxon>
        <taxon>Culicini</taxon>
        <taxon>Culex</taxon>
        <taxon>Culex</taxon>
    </lineage>
</organism>
<accession>A0A8D8N2E9</accession>